<name>A0A3P1B504_9FLAO</name>
<gene>
    <name evidence="2" type="ORF">EG242_03955</name>
</gene>
<dbReference type="RefSeq" id="WP_124898610.1">
    <property type="nucleotide sequence ID" value="NZ_RQTJ01000005.1"/>
</dbReference>
<dbReference type="Proteomes" id="UP000268372">
    <property type="component" value="Unassembled WGS sequence"/>
</dbReference>
<keyword evidence="1" id="KW-0732">Signal</keyword>
<dbReference type="OrthoDB" id="1330101at2"/>
<dbReference type="EMBL" id="RQTJ01000005">
    <property type="protein sequence ID" value="RRA96049.1"/>
    <property type="molecule type" value="Genomic_DNA"/>
</dbReference>
<dbReference type="PROSITE" id="PS51257">
    <property type="entry name" value="PROKAR_LIPOPROTEIN"/>
    <property type="match status" value="1"/>
</dbReference>
<proteinExistence type="predicted"/>
<comment type="caution">
    <text evidence="2">The sequence shown here is derived from an EMBL/GenBank/DDBJ whole genome shotgun (WGS) entry which is preliminary data.</text>
</comment>
<protein>
    <recommendedName>
        <fullName evidence="4">DUF4595 domain-containing protein</fullName>
    </recommendedName>
</protein>
<sequence length="265" mass="30953">MKRIVTVFLLIVALVSCNSNDDQVNPVENVSKKLKSIKSSTSGRIFEYGANNFITKEYINYGVDGIVGTLDYIYNSKNQIIEIKQQNKNKEVDGTFRDFIGNTTYKYDNNGLISSSYQYYKYKNEQDSTRIETVYEYNNGNLVKKIEETTDTFNNYYNIHTFYTYTNNKLISAESKLFENGTYIPGSKTVSYTYDTKINPEYSLFPKSYVMIKGYDVNNIISYFDDKNPNASYDNVFEYDKDNFPNKTSTTYKNGNEIEYFYEYQ</sequence>
<organism evidence="2 3">
    <name type="scientific">Paenimyroides viscosum</name>
    <dbReference type="NCBI Taxonomy" id="2488729"/>
    <lineage>
        <taxon>Bacteria</taxon>
        <taxon>Pseudomonadati</taxon>
        <taxon>Bacteroidota</taxon>
        <taxon>Flavobacteriia</taxon>
        <taxon>Flavobacteriales</taxon>
        <taxon>Flavobacteriaceae</taxon>
        <taxon>Paenimyroides</taxon>
    </lineage>
</organism>
<evidence type="ECO:0000313" key="3">
    <source>
        <dbReference type="Proteomes" id="UP000268372"/>
    </source>
</evidence>
<evidence type="ECO:0000313" key="2">
    <source>
        <dbReference type="EMBL" id="RRA96049.1"/>
    </source>
</evidence>
<dbReference type="AlphaFoldDB" id="A0A3P1B504"/>
<evidence type="ECO:0000256" key="1">
    <source>
        <dbReference type="SAM" id="SignalP"/>
    </source>
</evidence>
<keyword evidence="3" id="KW-1185">Reference proteome</keyword>
<reference evidence="2 3" key="1">
    <citation type="submission" date="2018-11" db="EMBL/GenBank/DDBJ databases">
        <title>Flavobacterium sp. nov., YIM 102796 draft genome.</title>
        <authorList>
            <person name="Li G."/>
            <person name="Jiang Y."/>
        </authorList>
    </citation>
    <scope>NUCLEOTIDE SEQUENCE [LARGE SCALE GENOMIC DNA]</scope>
    <source>
        <strain evidence="2 3">YIM 102796</strain>
    </source>
</reference>
<feature type="chain" id="PRO_5018044043" description="DUF4595 domain-containing protein" evidence="1">
    <location>
        <begin position="22"/>
        <end position="265"/>
    </location>
</feature>
<accession>A0A3P1B504</accession>
<evidence type="ECO:0008006" key="4">
    <source>
        <dbReference type="Google" id="ProtNLM"/>
    </source>
</evidence>
<feature type="signal peptide" evidence="1">
    <location>
        <begin position="1"/>
        <end position="21"/>
    </location>
</feature>